<feature type="region of interest" description="Disordered" evidence="1">
    <location>
        <begin position="156"/>
        <end position="187"/>
    </location>
</feature>
<dbReference type="Pfam" id="PF23771">
    <property type="entry name" value="DUF7168"/>
    <property type="match status" value="1"/>
</dbReference>
<sequence>MQLRDAIDDGIRSVMSTLPTAYAEPSLLHLQQLSDAAAEDWLDPRYVVGEEVLTMISNRWEAGWQPADLLHYLRRATPRVDQLGATAIHRQLQRSGLLDKAPPEWRQQLAAVGDLTRSGAGRGRGWLFPADLDPPRAWRQALILMARLRQMHRLAPLGPPPSQWRATTSSPRDGIRGAAEAGPRPAPSVLDKVRGLLAKAESTTFTAEAEALTAKAQELMTRHAIDEALLQTDRAADDIDVSARRLHIDNPYASTKATLVHCVAEANRVRAVWDDRLGACTIIGQPTDLETVDLLFTSLLVQAARAMNDHGRDSRSGSADRSRSFRRSFLLAYANRIGERLAETSHDVATEYGAELVPVLARRQEAVDEEFRRMFPSVSHGRTRSVDRRGWAAGTAAADQAVLPRGRLGRR</sequence>
<evidence type="ECO:0000313" key="5">
    <source>
        <dbReference type="Proteomes" id="UP000199103"/>
    </source>
</evidence>
<accession>A0A1H1XI23</accession>
<evidence type="ECO:0000256" key="1">
    <source>
        <dbReference type="SAM" id="MobiDB-lite"/>
    </source>
</evidence>
<dbReference type="EMBL" id="LT629772">
    <property type="protein sequence ID" value="SDT08792.1"/>
    <property type="molecule type" value="Genomic_DNA"/>
</dbReference>
<evidence type="ECO:0000313" key="4">
    <source>
        <dbReference type="EMBL" id="SDT08792.1"/>
    </source>
</evidence>
<gene>
    <name evidence="4" type="ORF">SAMN04489812_4089</name>
</gene>
<feature type="domain" description="DUF7168" evidence="3">
    <location>
        <begin position="254"/>
        <end position="366"/>
    </location>
</feature>
<protein>
    <submittedName>
        <fullName evidence="4">Uncharacterized protein</fullName>
    </submittedName>
</protein>
<evidence type="ECO:0000259" key="2">
    <source>
        <dbReference type="Pfam" id="PF10979"/>
    </source>
</evidence>
<proteinExistence type="predicted"/>
<feature type="domain" description="DUF2786" evidence="2">
    <location>
        <begin position="189"/>
        <end position="227"/>
    </location>
</feature>
<dbReference type="Proteomes" id="UP000199103">
    <property type="component" value="Chromosome I"/>
</dbReference>
<dbReference type="InterPro" id="IPR024498">
    <property type="entry name" value="DUF2786"/>
</dbReference>
<dbReference type="AlphaFoldDB" id="A0A1H1XI23"/>
<keyword evidence="5" id="KW-1185">Reference proteome</keyword>
<name>A0A1H1XI23_9ACTN</name>
<dbReference type="STRING" id="630515.SAMN04489812_4089"/>
<dbReference type="InterPro" id="IPR055592">
    <property type="entry name" value="DUF7168"/>
</dbReference>
<organism evidence="4 5">
    <name type="scientific">Microlunatus soli</name>
    <dbReference type="NCBI Taxonomy" id="630515"/>
    <lineage>
        <taxon>Bacteria</taxon>
        <taxon>Bacillati</taxon>
        <taxon>Actinomycetota</taxon>
        <taxon>Actinomycetes</taxon>
        <taxon>Propionibacteriales</taxon>
        <taxon>Propionibacteriaceae</taxon>
        <taxon>Microlunatus</taxon>
    </lineage>
</organism>
<reference evidence="4 5" key="1">
    <citation type="submission" date="2016-10" db="EMBL/GenBank/DDBJ databases">
        <authorList>
            <person name="de Groot N.N."/>
        </authorList>
    </citation>
    <scope>NUCLEOTIDE SEQUENCE [LARGE SCALE GENOMIC DNA]</scope>
    <source>
        <strain evidence="4 5">DSM 21800</strain>
    </source>
</reference>
<dbReference type="Pfam" id="PF10979">
    <property type="entry name" value="DUF2786"/>
    <property type="match status" value="1"/>
</dbReference>
<evidence type="ECO:0000259" key="3">
    <source>
        <dbReference type="Pfam" id="PF23771"/>
    </source>
</evidence>